<keyword evidence="3" id="KW-1185">Reference proteome</keyword>
<evidence type="ECO:0000313" key="3">
    <source>
        <dbReference type="Proteomes" id="UP001214415"/>
    </source>
</evidence>
<gene>
    <name evidence="2" type="ORF">MEQU1_001614</name>
</gene>
<organism evidence="2 3">
    <name type="scientific">Malassezia equina</name>
    <dbReference type="NCBI Taxonomy" id="1381935"/>
    <lineage>
        <taxon>Eukaryota</taxon>
        <taxon>Fungi</taxon>
        <taxon>Dikarya</taxon>
        <taxon>Basidiomycota</taxon>
        <taxon>Ustilaginomycotina</taxon>
        <taxon>Malasseziomycetes</taxon>
        <taxon>Malasseziales</taxon>
        <taxon>Malasseziaceae</taxon>
        <taxon>Malassezia</taxon>
    </lineage>
</organism>
<evidence type="ECO:0000259" key="1">
    <source>
        <dbReference type="Pfam" id="PF13012"/>
    </source>
</evidence>
<accession>A0AAF0ECC6</accession>
<dbReference type="EMBL" id="CP119902">
    <property type="protein sequence ID" value="WFD22933.1"/>
    <property type="molecule type" value="Genomic_DNA"/>
</dbReference>
<reference evidence="2" key="1">
    <citation type="submission" date="2023-03" db="EMBL/GenBank/DDBJ databases">
        <title>Mating type loci evolution in Malassezia.</title>
        <authorList>
            <person name="Coelho M.A."/>
        </authorList>
    </citation>
    <scope>NUCLEOTIDE SEQUENCE</scope>
    <source>
        <strain evidence="2">CBS 12830</strain>
    </source>
</reference>
<dbReference type="Pfam" id="PF13012">
    <property type="entry name" value="MitMem_reg"/>
    <property type="match status" value="1"/>
</dbReference>
<protein>
    <recommendedName>
        <fullName evidence="1">EIF3F/CSN6-like C-terminal domain-containing protein</fullName>
    </recommendedName>
</protein>
<dbReference type="AlphaFoldDB" id="A0AAF0ECC6"/>
<dbReference type="Proteomes" id="UP001214415">
    <property type="component" value="Chromosome 3"/>
</dbReference>
<evidence type="ECO:0000313" key="2">
    <source>
        <dbReference type="EMBL" id="WFD22933.1"/>
    </source>
</evidence>
<name>A0AAF0ECC6_9BASI</name>
<dbReference type="InterPro" id="IPR024969">
    <property type="entry name" value="EIF3F/CSN6-like_C"/>
</dbReference>
<feature type="domain" description="EIF3F/CSN6-like C-terminal" evidence="1">
    <location>
        <begin position="115"/>
        <end position="203"/>
    </location>
</feature>
<sequence>MPGASVLGTERKDLLAQVWPTWAVCGLYALGTAPTSEDTRLHTELCTIFGTELPLVLLEAQPDRMHWSVWHRAESTWTPGRIDVRPDPTEQVVLKTAMESASYTDELDSMERRDAQRQLHSLTAERRSVAALHERLVEACAYMERLRHDPTAYDALTLRHLATAVAHRRSATSDARATDDACMDALLATFLASSSKNLHTLHDPPPRVK</sequence>
<proteinExistence type="predicted"/>